<dbReference type="Pfam" id="PF02557">
    <property type="entry name" value="VanY"/>
    <property type="match status" value="1"/>
</dbReference>
<protein>
    <submittedName>
        <fullName evidence="4">Unannotated protein</fullName>
    </submittedName>
</protein>
<gene>
    <name evidence="4" type="ORF">UFOPK3516_00459</name>
</gene>
<keyword evidence="2" id="KW-0812">Transmembrane</keyword>
<feature type="region of interest" description="Disordered" evidence="1">
    <location>
        <begin position="55"/>
        <end position="86"/>
    </location>
</feature>
<evidence type="ECO:0000256" key="2">
    <source>
        <dbReference type="SAM" id="Phobius"/>
    </source>
</evidence>
<dbReference type="EMBL" id="CAFBMB010000022">
    <property type="protein sequence ID" value="CAB4892132.1"/>
    <property type="molecule type" value="Genomic_DNA"/>
</dbReference>
<keyword evidence="2" id="KW-0472">Membrane</keyword>
<dbReference type="InterPro" id="IPR058193">
    <property type="entry name" value="VanY/YodJ_core_dom"/>
</dbReference>
<dbReference type="InterPro" id="IPR052179">
    <property type="entry name" value="DD-CPase-like"/>
</dbReference>
<dbReference type="CDD" id="cd14852">
    <property type="entry name" value="LD-carboxypeptidase"/>
    <property type="match status" value="1"/>
</dbReference>
<dbReference type="GO" id="GO:0008233">
    <property type="term" value="F:peptidase activity"/>
    <property type="evidence" value="ECO:0007669"/>
    <property type="project" value="InterPro"/>
</dbReference>
<feature type="domain" description="D-alanyl-D-alanine carboxypeptidase-like core" evidence="3">
    <location>
        <begin position="127"/>
        <end position="249"/>
    </location>
</feature>
<name>A0A6J7F719_9ZZZZ</name>
<organism evidence="4">
    <name type="scientific">freshwater metagenome</name>
    <dbReference type="NCBI Taxonomy" id="449393"/>
    <lineage>
        <taxon>unclassified sequences</taxon>
        <taxon>metagenomes</taxon>
        <taxon>ecological metagenomes</taxon>
    </lineage>
</organism>
<reference evidence="4" key="1">
    <citation type="submission" date="2020-05" db="EMBL/GenBank/DDBJ databases">
        <authorList>
            <person name="Chiriac C."/>
            <person name="Salcher M."/>
            <person name="Ghai R."/>
            <person name="Kavagutti S V."/>
        </authorList>
    </citation>
    <scope>NUCLEOTIDE SEQUENCE</scope>
</reference>
<proteinExistence type="predicted"/>
<dbReference type="PANTHER" id="PTHR34385">
    <property type="entry name" value="D-ALANYL-D-ALANINE CARBOXYPEPTIDASE"/>
    <property type="match status" value="1"/>
</dbReference>
<keyword evidence="2" id="KW-1133">Transmembrane helix</keyword>
<dbReference type="InterPro" id="IPR009045">
    <property type="entry name" value="Zn_M74/Hedgehog-like"/>
</dbReference>
<evidence type="ECO:0000256" key="1">
    <source>
        <dbReference type="SAM" id="MobiDB-lite"/>
    </source>
</evidence>
<dbReference type="PANTHER" id="PTHR34385:SF1">
    <property type="entry name" value="PEPTIDOGLYCAN L-ALANYL-D-GLUTAMATE ENDOPEPTIDASE CWLK"/>
    <property type="match status" value="1"/>
</dbReference>
<evidence type="ECO:0000259" key="3">
    <source>
        <dbReference type="Pfam" id="PF02557"/>
    </source>
</evidence>
<dbReference type="AlphaFoldDB" id="A0A6J7F719"/>
<dbReference type="SUPFAM" id="SSF55166">
    <property type="entry name" value="Hedgehog/DD-peptidase"/>
    <property type="match status" value="1"/>
</dbReference>
<accession>A0A6J7F719</accession>
<dbReference type="GO" id="GO:0006508">
    <property type="term" value="P:proteolysis"/>
    <property type="evidence" value="ECO:0007669"/>
    <property type="project" value="InterPro"/>
</dbReference>
<sequence>MENLTQPRHAPQGRRKSSAVYRRRRLAIILIAVGVVIVLVGGGAVAWTAFTSGGTVNAVPTPTPKRTPTRTPTPTPTPTPTFNKSANSIDDPMSIWVVVNKLRPLNPQNFVPSDLVDANVPAVFTSTLREPTARAVEAMFAAYTTETGDAMRIQSAFRSYETQIEVYANNNQDDTQSARPGFSEHQTGLTLDISPASGECALDECFAQTAPGQWLAANAWKYGFMLRYPNGLSNIEGYAFEPWHYRFVGIELATELHNTGIQTLEEFFGLPPAPDYQ</sequence>
<feature type="compositionally biased region" description="Pro residues" evidence="1">
    <location>
        <begin position="61"/>
        <end position="79"/>
    </location>
</feature>
<evidence type="ECO:0000313" key="4">
    <source>
        <dbReference type="EMBL" id="CAB4892132.1"/>
    </source>
</evidence>
<dbReference type="InterPro" id="IPR003709">
    <property type="entry name" value="VanY-like_core_dom"/>
</dbReference>
<dbReference type="Gene3D" id="3.30.1380.10">
    <property type="match status" value="1"/>
</dbReference>
<feature type="transmembrane region" description="Helical" evidence="2">
    <location>
        <begin position="26"/>
        <end position="50"/>
    </location>
</feature>